<dbReference type="KEGG" id="och:CES85_3826"/>
<dbReference type="OrthoDB" id="9790815at2"/>
<sequence length="362" mass="38768">MRKLYLAVGSLNREAPYFQGARGEGLSIYAFDTTTGEAQRICGTSSVDNPTFLSVDPASGVIYANSEVFNWHEGTVTAYRFDAGRGELVYLNKQACLGSISAYNMVTRDGKFVLVANYAMGTGGPDQSLVALPVLADSGLGPVKGSVRHEGVLGPITDRQERSHPHCVVETPEGGIFLAADLGLDEIITYRLDDEGAFERLSSVAVIAGSGPRHIAQHPNGRFVYVSNELDSSVSLIHRDGTQLSLGQTLPSVPADVQSHGADIHLTPDARFLYCSNRGPDSITAFRVDQENGSLVEIGQSFTGGKTPRNFAVTPDGGWLLAANQNGDCIAIFTIDKETGILNDTGKRIEIGTPVCVRPFYL</sequence>
<dbReference type="InterPro" id="IPR011048">
    <property type="entry name" value="Haem_d1_sf"/>
</dbReference>
<protein>
    <submittedName>
        <fullName evidence="3">Lactonase, 7-bladed beta-propeller family protein</fullName>
    </submittedName>
</protein>
<gene>
    <name evidence="3" type="ORF">CES85_3826</name>
</gene>
<organism evidence="3 4">
    <name type="scientific">Ochrobactrum quorumnocens</name>
    <dbReference type="NCBI Taxonomy" id="271865"/>
    <lineage>
        <taxon>Bacteria</taxon>
        <taxon>Pseudomonadati</taxon>
        <taxon>Pseudomonadota</taxon>
        <taxon>Alphaproteobacteria</taxon>
        <taxon>Hyphomicrobiales</taxon>
        <taxon>Brucellaceae</taxon>
        <taxon>Brucella/Ochrobactrum group</taxon>
        <taxon>Ochrobactrum</taxon>
    </lineage>
</organism>
<name>A0A248U9F7_9HYPH</name>
<dbReference type="GO" id="GO:0006006">
    <property type="term" value="P:glucose metabolic process"/>
    <property type="evidence" value="ECO:0007669"/>
    <property type="project" value="UniProtKB-KW"/>
</dbReference>
<dbReference type="Proteomes" id="UP000215256">
    <property type="component" value="Chromosome 2"/>
</dbReference>
<proteinExistence type="inferred from homology"/>
<keyword evidence="2" id="KW-0313">Glucose metabolism</keyword>
<accession>A0A248U9F7</accession>
<evidence type="ECO:0000313" key="4">
    <source>
        <dbReference type="Proteomes" id="UP000215256"/>
    </source>
</evidence>
<dbReference type="GO" id="GO:0017057">
    <property type="term" value="F:6-phosphogluconolactonase activity"/>
    <property type="evidence" value="ECO:0007669"/>
    <property type="project" value="TreeGrafter"/>
</dbReference>
<dbReference type="RefSeq" id="WP_095444088.1">
    <property type="nucleotide sequence ID" value="NZ_CP022603.1"/>
</dbReference>
<dbReference type="InterPro" id="IPR019405">
    <property type="entry name" value="Lactonase_7-beta_prop"/>
</dbReference>
<dbReference type="SUPFAM" id="SSF51004">
    <property type="entry name" value="C-terminal (heme d1) domain of cytochrome cd1-nitrite reductase"/>
    <property type="match status" value="1"/>
</dbReference>
<reference evidence="3 4" key="1">
    <citation type="submission" date="2017-07" db="EMBL/GenBank/DDBJ databases">
        <title>Phylogenetic study on the rhizospheric bacterium Ochrobactrum sp. A44.</title>
        <authorList>
            <person name="Krzyzanowska D.M."/>
            <person name="Ossowicki A."/>
            <person name="Rajewska M."/>
            <person name="Maciag T."/>
            <person name="Kaczynski Z."/>
            <person name="Czerwicka M."/>
            <person name="Jafra S."/>
        </authorList>
    </citation>
    <scope>NUCLEOTIDE SEQUENCE [LARGE SCALE GENOMIC DNA]</scope>
    <source>
        <strain evidence="3 4">A44</strain>
    </source>
</reference>
<dbReference type="PANTHER" id="PTHR30344">
    <property type="entry name" value="6-PHOSPHOGLUCONOLACTONASE-RELATED"/>
    <property type="match status" value="1"/>
</dbReference>
<dbReference type="PANTHER" id="PTHR30344:SF1">
    <property type="entry name" value="6-PHOSPHOGLUCONOLACTONASE"/>
    <property type="match status" value="1"/>
</dbReference>
<keyword evidence="2" id="KW-0119">Carbohydrate metabolism</keyword>
<evidence type="ECO:0000256" key="2">
    <source>
        <dbReference type="ARBA" id="ARBA00022526"/>
    </source>
</evidence>
<evidence type="ECO:0000313" key="3">
    <source>
        <dbReference type="EMBL" id="ASV83051.1"/>
    </source>
</evidence>
<dbReference type="InterPro" id="IPR050282">
    <property type="entry name" value="Cycloisomerase_2"/>
</dbReference>
<dbReference type="Gene3D" id="2.130.10.10">
    <property type="entry name" value="YVTN repeat-like/Quinoprotein amine dehydrogenase"/>
    <property type="match status" value="1"/>
</dbReference>
<dbReference type="EMBL" id="CP022603">
    <property type="protein sequence ID" value="ASV83051.1"/>
    <property type="molecule type" value="Genomic_DNA"/>
</dbReference>
<evidence type="ECO:0000256" key="1">
    <source>
        <dbReference type="ARBA" id="ARBA00005564"/>
    </source>
</evidence>
<dbReference type="GO" id="GO:0005829">
    <property type="term" value="C:cytosol"/>
    <property type="evidence" value="ECO:0007669"/>
    <property type="project" value="TreeGrafter"/>
</dbReference>
<comment type="similarity">
    <text evidence="1">Belongs to the cycloisomerase 2 family.</text>
</comment>
<dbReference type="AlphaFoldDB" id="A0A248U9F7"/>
<dbReference type="Pfam" id="PF10282">
    <property type="entry name" value="Lactonase"/>
    <property type="match status" value="1"/>
</dbReference>
<dbReference type="InterPro" id="IPR015943">
    <property type="entry name" value="WD40/YVTN_repeat-like_dom_sf"/>
</dbReference>